<dbReference type="InterPro" id="IPR007891">
    <property type="entry name" value="CHASE3"/>
</dbReference>
<comment type="caution">
    <text evidence="9">The sequence shown here is derived from an EMBL/GenBank/DDBJ whole genome shotgun (WGS) entry which is preliminary data.</text>
</comment>
<dbReference type="Gene3D" id="1.10.287.950">
    <property type="entry name" value="Methyl-accepting chemotaxis protein"/>
    <property type="match status" value="1"/>
</dbReference>
<dbReference type="InterPro" id="IPR004090">
    <property type="entry name" value="Chemotax_Me-accpt_rcpt"/>
</dbReference>
<dbReference type="CDD" id="cd06225">
    <property type="entry name" value="HAMP"/>
    <property type="match status" value="1"/>
</dbReference>
<keyword evidence="6" id="KW-0472">Membrane</keyword>
<evidence type="ECO:0000256" key="2">
    <source>
        <dbReference type="ARBA" id="ARBA00022989"/>
    </source>
</evidence>
<feature type="domain" description="HAMP" evidence="8">
    <location>
        <begin position="223"/>
        <end position="277"/>
    </location>
</feature>
<sequence>MSSETPVVASTSRRRKWRSWTIGRRLAVGYSVILVLMAAVGVVSFTNTQALVENSDEVDHTYVVLGETEALLAELTEGEAGQRGFLLTGVDAYLAPYNAARSQVKQRVENLKELTADNPEQQERLTELEPLVASKFAEMQQAIDTYKSKGFEAAQTLMRTAQGTLVMDEINRIVDEMEGAERALLDERDTRATATANTTKAAVLIGTGLAAVVVVLLGALLTRSIARPINLLTGRLREIADGDGDLTQRIENTRHDEVGDLAEVFNRFVDNIATLVRQIGETAATSSAAAQELSVIAADMTEQSSEAAHQATVAAAAAEQISSNVQTVAAAGEQMGASIQAIARSATEASDAGRTAVTSTDQANESISRLGESSAAIGGVVTLINTIAQQTNLLALNATIEAARAGEAGKGFAVVAGEVKELAQQTAQATEEITSRIAQIQSDVELAVSAITTTTEVIAQVNDHQGSIAGAVEEQSATTSAMAAGVAEAAVGATNIADNVRSIAESAKSTVGNIDQVRSSADELARNSQHLDELVGRFKA</sequence>
<evidence type="ECO:0000256" key="3">
    <source>
        <dbReference type="ARBA" id="ARBA00023224"/>
    </source>
</evidence>
<dbReference type="PROSITE" id="PS50885">
    <property type="entry name" value="HAMP"/>
    <property type="match status" value="1"/>
</dbReference>
<gene>
    <name evidence="9" type="ORF">CPE01_10840</name>
</gene>
<dbReference type="SMART" id="SM00304">
    <property type="entry name" value="HAMP"/>
    <property type="match status" value="1"/>
</dbReference>
<dbReference type="GO" id="GO:0007165">
    <property type="term" value="P:signal transduction"/>
    <property type="evidence" value="ECO:0007669"/>
    <property type="project" value="UniProtKB-KW"/>
</dbReference>
<keyword evidence="1 6" id="KW-0812">Transmembrane</keyword>
<dbReference type="CDD" id="cd19410">
    <property type="entry name" value="HK9-like_sensor"/>
    <property type="match status" value="1"/>
</dbReference>
<reference evidence="9 10" key="1">
    <citation type="submission" date="2019-07" db="EMBL/GenBank/DDBJ databases">
        <title>Whole genome shotgun sequence of Cellulomonas persica NBRC 101101.</title>
        <authorList>
            <person name="Hosoyama A."/>
            <person name="Uohara A."/>
            <person name="Ohji S."/>
            <person name="Ichikawa N."/>
        </authorList>
    </citation>
    <scope>NUCLEOTIDE SEQUENCE [LARGE SCALE GENOMIC DNA]</scope>
    <source>
        <strain evidence="9 10">NBRC 101101</strain>
    </source>
</reference>
<organism evidence="9 10">
    <name type="scientific">Cellulomonas persica</name>
    <dbReference type="NCBI Taxonomy" id="76861"/>
    <lineage>
        <taxon>Bacteria</taxon>
        <taxon>Bacillati</taxon>
        <taxon>Actinomycetota</taxon>
        <taxon>Actinomycetes</taxon>
        <taxon>Micrococcales</taxon>
        <taxon>Cellulomonadaceae</taxon>
        <taxon>Cellulomonas</taxon>
    </lineage>
</organism>
<dbReference type="OrthoDB" id="3378718at2"/>
<dbReference type="Pfam" id="PF05227">
    <property type="entry name" value="CHASE3"/>
    <property type="match status" value="1"/>
</dbReference>
<evidence type="ECO:0000313" key="9">
    <source>
        <dbReference type="EMBL" id="GEK17351.1"/>
    </source>
</evidence>
<accession>A0A510UV60</accession>
<evidence type="ECO:0000256" key="6">
    <source>
        <dbReference type="SAM" id="Phobius"/>
    </source>
</evidence>
<dbReference type="GO" id="GO:0006935">
    <property type="term" value="P:chemotaxis"/>
    <property type="evidence" value="ECO:0007669"/>
    <property type="project" value="InterPro"/>
</dbReference>
<dbReference type="SMART" id="SM00283">
    <property type="entry name" value="MA"/>
    <property type="match status" value="1"/>
</dbReference>
<dbReference type="Proteomes" id="UP000321386">
    <property type="component" value="Unassembled WGS sequence"/>
</dbReference>
<feature type="domain" description="Methyl-accepting transducer" evidence="7">
    <location>
        <begin position="282"/>
        <end position="518"/>
    </location>
</feature>
<dbReference type="GO" id="GO:0016020">
    <property type="term" value="C:membrane"/>
    <property type="evidence" value="ECO:0007669"/>
    <property type="project" value="InterPro"/>
</dbReference>
<feature type="transmembrane region" description="Helical" evidence="6">
    <location>
        <begin position="201"/>
        <end position="221"/>
    </location>
</feature>
<dbReference type="AlphaFoldDB" id="A0A510UV60"/>
<keyword evidence="2 6" id="KW-1133">Transmembrane helix</keyword>
<dbReference type="InterPro" id="IPR004089">
    <property type="entry name" value="MCPsignal_dom"/>
</dbReference>
<feature type="transmembrane region" description="Helical" evidence="6">
    <location>
        <begin position="22"/>
        <end position="45"/>
    </location>
</feature>
<protein>
    <submittedName>
        <fullName evidence="9">Chemotaxis protein</fullName>
    </submittedName>
</protein>
<dbReference type="SUPFAM" id="SSF58104">
    <property type="entry name" value="Methyl-accepting chemotaxis protein (MCP) signaling domain"/>
    <property type="match status" value="1"/>
</dbReference>
<dbReference type="GO" id="GO:0004888">
    <property type="term" value="F:transmembrane signaling receptor activity"/>
    <property type="evidence" value="ECO:0007669"/>
    <property type="project" value="InterPro"/>
</dbReference>
<keyword evidence="10" id="KW-1185">Reference proteome</keyword>
<dbReference type="PANTHER" id="PTHR32089:SF112">
    <property type="entry name" value="LYSOZYME-LIKE PROTEIN-RELATED"/>
    <property type="match status" value="1"/>
</dbReference>
<evidence type="ECO:0000256" key="4">
    <source>
        <dbReference type="ARBA" id="ARBA00029447"/>
    </source>
</evidence>
<dbReference type="Pfam" id="PF00672">
    <property type="entry name" value="HAMP"/>
    <property type="match status" value="1"/>
</dbReference>
<dbReference type="InterPro" id="IPR003660">
    <property type="entry name" value="HAMP_dom"/>
</dbReference>
<dbReference type="PROSITE" id="PS50111">
    <property type="entry name" value="CHEMOTAXIS_TRANSDUC_2"/>
    <property type="match status" value="1"/>
</dbReference>
<dbReference type="PANTHER" id="PTHR32089">
    <property type="entry name" value="METHYL-ACCEPTING CHEMOTAXIS PROTEIN MCPB"/>
    <property type="match status" value="1"/>
</dbReference>
<keyword evidence="3 5" id="KW-0807">Transducer</keyword>
<evidence type="ECO:0000256" key="5">
    <source>
        <dbReference type="PROSITE-ProRule" id="PRU00284"/>
    </source>
</evidence>
<comment type="similarity">
    <text evidence="4">Belongs to the methyl-accepting chemotaxis (MCP) protein family.</text>
</comment>
<evidence type="ECO:0000259" key="7">
    <source>
        <dbReference type="PROSITE" id="PS50111"/>
    </source>
</evidence>
<dbReference type="EMBL" id="BJUA01000004">
    <property type="protein sequence ID" value="GEK17351.1"/>
    <property type="molecule type" value="Genomic_DNA"/>
</dbReference>
<dbReference type="PRINTS" id="PR00260">
    <property type="entry name" value="CHEMTRNSDUCR"/>
</dbReference>
<name>A0A510UV60_9CELL</name>
<evidence type="ECO:0000313" key="10">
    <source>
        <dbReference type="Proteomes" id="UP000321386"/>
    </source>
</evidence>
<proteinExistence type="inferred from homology"/>
<evidence type="ECO:0000259" key="8">
    <source>
        <dbReference type="PROSITE" id="PS50885"/>
    </source>
</evidence>
<dbReference type="Pfam" id="PF00015">
    <property type="entry name" value="MCPsignal"/>
    <property type="match status" value="1"/>
</dbReference>
<dbReference type="RefSeq" id="WP_146805625.1">
    <property type="nucleotide sequence ID" value="NZ_BJUA01000004.1"/>
</dbReference>
<evidence type="ECO:0000256" key="1">
    <source>
        <dbReference type="ARBA" id="ARBA00022692"/>
    </source>
</evidence>